<dbReference type="NCBIfam" id="NF008354">
    <property type="entry name" value="PRK11143.1"/>
    <property type="match status" value="1"/>
</dbReference>
<name>B8KTP4_9GAMM</name>
<evidence type="ECO:0000256" key="3">
    <source>
        <dbReference type="ARBA" id="ARBA00022729"/>
    </source>
</evidence>
<dbReference type="EMBL" id="DS999411">
    <property type="protein sequence ID" value="EED36184.1"/>
    <property type="molecule type" value="Genomic_DNA"/>
</dbReference>
<dbReference type="OrthoDB" id="9795622at2"/>
<dbReference type="eggNOG" id="COG0584">
    <property type="taxonomic scope" value="Bacteria"/>
</dbReference>
<keyword evidence="3" id="KW-0732">Signal</keyword>
<dbReference type="PANTHER" id="PTHR43620:SF7">
    <property type="entry name" value="GLYCEROPHOSPHODIESTER PHOSPHODIESTERASE GDPD5-RELATED"/>
    <property type="match status" value="1"/>
</dbReference>
<evidence type="ECO:0000256" key="5">
    <source>
        <dbReference type="ARBA" id="ARBA00022801"/>
    </source>
</evidence>
<comment type="catalytic activity">
    <reaction evidence="6">
        <text>a sn-glycero-3-phosphodiester + H2O = an alcohol + sn-glycerol 3-phosphate + H(+)</text>
        <dbReference type="Rhea" id="RHEA:12969"/>
        <dbReference type="ChEBI" id="CHEBI:15377"/>
        <dbReference type="ChEBI" id="CHEBI:15378"/>
        <dbReference type="ChEBI" id="CHEBI:30879"/>
        <dbReference type="ChEBI" id="CHEBI:57597"/>
        <dbReference type="ChEBI" id="CHEBI:83408"/>
        <dbReference type="EC" id="3.1.4.46"/>
    </reaction>
</comment>
<evidence type="ECO:0000256" key="2">
    <source>
        <dbReference type="ARBA" id="ARBA00012247"/>
    </source>
</evidence>
<evidence type="ECO:0000313" key="8">
    <source>
        <dbReference type="EMBL" id="EED36184.1"/>
    </source>
</evidence>
<accession>B8KTP4</accession>
<dbReference type="GO" id="GO:0006071">
    <property type="term" value="P:glycerol metabolic process"/>
    <property type="evidence" value="ECO:0007669"/>
    <property type="project" value="UniProtKB-KW"/>
</dbReference>
<evidence type="ECO:0000259" key="7">
    <source>
        <dbReference type="PROSITE" id="PS51704"/>
    </source>
</evidence>
<dbReference type="GO" id="GO:0008889">
    <property type="term" value="F:glycerophosphodiester phosphodiesterase activity"/>
    <property type="evidence" value="ECO:0007669"/>
    <property type="project" value="UniProtKB-EC"/>
</dbReference>
<dbReference type="InterPro" id="IPR017946">
    <property type="entry name" value="PLC-like_Pdiesterase_TIM-brl"/>
</dbReference>
<reference evidence="9" key="1">
    <citation type="journal article" date="2013" name="BMC Microbiol.">
        <title>Taxonomy and evolution of bacteriochlorophyll a-containing members of the OM60/NOR5 clade of marine gammaproteobacteria: description of Luminiphilus syltensis gen. nov., sp. nov., reclassification of Haliea rubra as Pseudohaliea rubra gen. nov., comb. nov., and emendation of Chromatocurvus halotolerans.</title>
        <authorList>
            <person name="Spring S."/>
            <person name="Riedel T."/>
            <person name="Sproer C."/>
            <person name="Yan S."/>
            <person name="Harder J."/>
            <person name="Fuchs B.M."/>
        </authorList>
    </citation>
    <scope>NUCLEOTIDE SEQUENCE [LARGE SCALE GENOMIC DNA]</scope>
    <source>
        <strain evidence="9">NOR51-B</strain>
    </source>
</reference>
<dbReference type="Proteomes" id="UP000004699">
    <property type="component" value="Unassembled WGS sequence"/>
</dbReference>
<dbReference type="Pfam" id="PF03009">
    <property type="entry name" value="GDPD"/>
    <property type="match status" value="1"/>
</dbReference>
<feature type="domain" description="GP-PDE" evidence="7">
    <location>
        <begin position="8"/>
        <end position="311"/>
    </location>
</feature>
<dbReference type="SUPFAM" id="SSF51695">
    <property type="entry name" value="PLC-like phosphodiesterases"/>
    <property type="match status" value="1"/>
</dbReference>
<protein>
    <recommendedName>
        <fullName evidence="2">glycerophosphodiester phosphodiesterase</fullName>
        <ecNumber evidence="2">3.1.4.46</ecNumber>
    </recommendedName>
</protein>
<organism evidence="8 9">
    <name type="scientific">Luminiphilus syltensis NOR5-1B</name>
    <dbReference type="NCBI Taxonomy" id="565045"/>
    <lineage>
        <taxon>Bacteria</taxon>
        <taxon>Pseudomonadati</taxon>
        <taxon>Pseudomonadota</taxon>
        <taxon>Gammaproteobacteria</taxon>
        <taxon>Cellvibrionales</taxon>
        <taxon>Halieaceae</taxon>
        <taxon>Luminiphilus</taxon>
    </lineage>
</organism>
<dbReference type="AlphaFoldDB" id="B8KTP4"/>
<keyword evidence="4" id="KW-0319">Glycerol metabolism</keyword>
<evidence type="ECO:0000256" key="4">
    <source>
        <dbReference type="ARBA" id="ARBA00022798"/>
    </source>
</evidence>
<dbReference type="HOGENOM" id="CLU_030226_1_0_6"/>
<sequence length="323" mass="35723">MTSARGRPIVIAHRAASGYLPEHTLPGVVAAYLLGADYIEQDVVLTSDSIPIVLHDIYLDSTTDVATVFPARCRDDGRYYAMDFTLAEIKQLEVVERRQANGDAVFPDRFPVVNLGLRIPTLSEEINLIEGLNRTRQQSIGFYIELKAPRLHKAAGLDIAGVLLDVLARHGLHDKPDRVYLQCFDPDTLRRLAEQSLGLPLVQLIADNDWQETPGVDYDDMQTPQGLAQVAEYADGIGPWIPQLFSTDGLALSPLATHARALELAIHPYTLRADELLLGAPTFDALQARLFIDARVDGAFTDFVDLTRKFIDTHISQNGDQTP</sequence>
<keyword evidence="9" id="KW-1185">Reference proteome</keyword>
<proteinExistence type="inferred from homology"/>
<dbReference type="PANTHER" id="PTHR43620">
    <property type="entry name" value="GLYCEROPHOSPHORYL DIESTER PHOSPHODIESTERASE"/>
    <property type="match status" value="1"/>
</dbReference>
<dbReference type="RefSeq" id="WP_009020928.1">
    <property type="nucleotide sequence ID" value="NZ_DS999411.1"/>
</dbReference>
<comment type="similarity">
    <text evidence="1">Belongs to the glycerophosphoryl diester phosphodiesterase family.</text>
</comment>
<dbReference type="STRING" id="565045.NOR51B_2132"/>
<dbReference type="GO" id="GO:0006629">
    <property type="term" value="P:lipid metabolic process"/>
    <property type="evidence" value="ECO:0007669"/>
    <property type="project" value="InterPro"/>
</dbReference>
<evidence type="ECO:0000313" key="9">
    <source>
        <dbReference type="Proteomes" id="UP000004699"/>
    </source>
</evidence>
<dbReference type="Gene3D" id="3.20.20.190">
    <property type="entry name" value="Phosphatidylinositol (PI) phosphodiesterase"/>
    <property type="match status" value="1"/>
</dbReference>
<dbReference type="InterPro" id="IPR030395">
    <property type="entry name" value="GP_PDE_dom"/>
</dbReference>
<evidence type="ECO:0000256" key="6">
    <source>
        <dbReference type="ARBA" id="ARBA00047512"/>
    </source>
</evidence>
<evidence type="ECO:0000256" key="1">
    <source>
        <dbReference type="ARBA" id="ARBA00007277"/>
    </source>
</evidence>
<dbReference type="PROSITE" id="PS51704">
    <property type="entry name" value="GP_PDE"/>
    <property type="match status" value="1"/>
</dbReference>
<keyword evidence="5 8" id="KW-0378">Hydrolase</keyword>
<dbReference type="GO" id="GO:0042597">
    <property type="term" value="C:periplasmic space"/>
    <property type="evidence" value="ECO:0007669"/>
    <property type="project" value="TreeGrafter"/>
</dbReference>
<dbReference type="EC" id="3.1.4.46" evidence="2"/>
<gene>
    <name evidence="8" type="ORF">NOR51B_2132</name>
</gene>